<evidence type="ECO:0000256" key="6">
    <source>
        <dbReference type="ARBA" id="ARBA00022692"/>
    </source>
</evidence>
<dbReference type="Proteomes" id="UP000185434">
    <property type="component" value="Chromosome"/>
</dbReference>
<feature type="transmembrane region" description="Helical" evidence="12">
    <location>
        <begin position="140"/>
        <end position="165"/>
    </location>
</feature>
<dbReference type="Pfam" id="PF03459">
    <property type="entry name" value="TOBE"/>
    <property type="match status" value="1"/>
</dbReference>
<gene>
    <name evidence="16" type="ORF">CFRA_04730</name>
</gene>
<dbReference type="GO" id="GO:0005524">
    <property type="term" value="F:ATP binding"/>
    <property type="evidence" value="ECO:0007669"/>
    <property type="project" value="UniProtKB-KW"/>
</dbReference>
<keyword evidence="17" id="KW-1185">Reference proteome</keyword>
<dbReference type="PROSITE" id="PS50928">
    <property type="entry name" value="ABC_TM1"/>
    <property type="match status" value="1"/>
</dbReference>
<proteinExistence type="inferred from homology"/>
<dbReference type="Pfam" id="PF00005">
    <property type="entry name" value="ABC_tran"/>
    <property type="match status" value="1"/>
</dbReference>
<dbReference type="InterPro" id="IPR003593">
    <property type="entry name" value="AAA+_ATPase"/>
</dbReference>
<keyword evidence="5 11" id="KW-0500">Molybdenum</keyword>
<dbReference type="GO" id="GO:0005886">
    <property type="term" value="C:plasma membrane"/>
    <property type="evidence" value="ECO:0007669"/>
    <property type="project" value="UniProtKB-SubCell"/>
</dbReference>
<dbReference type="OrthoDB" id="9774448at2"/>
<dbReference type="InterPro" id="IPR027417">
    <property type="entry name" value="P-loop_NTPase"/>
</dbReference>
<dbReference type="SUPFAM" id="SSF161098">
    <property type="entry name" value="MetI-like"/>
    <property type="match status" value="1"/>
</dbReference>
<evidence type="ECO:0000256" key="5">
    <source>
        <dbReference type="ARBA" id="ARBA00022505"/>
    </source>
</evidence>
<feature type="domain" description="ABC transporter" evidence="13">
    <location>
        <begin position="287"/>
        <end position="515"/>
    </location>
</feature>
<dbReference type="PANTHER" id="PTHR30183:SF3">
    <property type="entry name" value="MOLYBDENUM TRANSPORT SYSTEM PERMEASE PROTEIN MODB"/>
    <property type="match status" value="1"/>
</dbReference>
<dbReference type="Pfam" id="PF00528">
    <property type="entry name" value="BPD_transp_1"/>
    <property type="match status" value="1"/>
</dbReference>
<dbReference type="SUPFAM" id="SSF50331">
    <property type="entry name" value="MOP-like"/>
    <property type="match status" value="1"/>
</dbReference>
<name>A0A1L7CS64_9CORY</name>
<dbReference type="Gene3D" id="2.40.50.100">
    <property type="match status" value="1"/>
</dbReference>
<accession>A0A1L7CS64</accession>
<dbReference type="Gene3D" id="1.10.3720.10">
    <property type="entry name" value="MetI-like"/>
    <property type="match status" value="1"/>
</dbReference>
<keyword evidence="3 12" id="KW-0813">Transport</keyword>
<dbReference type="CDD" id="cd06261">
    <property type="entry name" value="TM_PBP2"/>
    <property type="match status" value="1"/>
</dbReference>
<dbReference type="PANTHER" id="PTHR30183">
    <property type="entry name" value="MOLYBDENUM TRANSPORT SYSTEM PERMEASE PROTEIN MODB"/>
    <property type="match status" value="1"/>
</dbReference>
<evidence type="ECO:0000313" key="17">
    <source>
        <dbReference type="Proteomes" id="UP000185434"/>
    </source>
</evidence>
<dbReference type="SMART" id="SM00382">
    <property type="entry name" value="AAA"/>
    <property type="match status" value="1"/>
</dbReference>
<keyword evidence="4" id="KW-1003">Cell membrane</keyword>
<dbReference type="SUPFAM" id="SSF52540">
    <property type="entry name" value="P-loop containing nucleoside triphosphate hydrolases"/>
    <property type="match status" value="1"/>
</dbReference>
<dbReference type="NCBIfam" id="TIGR02141">
    <property type="entry name" value="modB_ABC"/>
    <property type="match status" value="1"/>
</dbReference>
<evidence type="ECO:0000256" key="2">
    <source>
        <dbReference type="ARBA" id="ARBA00007069"/>
    </source>
</evidence>
<dbReference type="KEGG" id="cfk:CFRA_04730"/>
<dbReference type="InterPro" id="IPR000515">
    <property type="entry name" value="MetI-like"/>
</dbReference>
<dbReference type="GO" id="GO:0015098">
    <property type="term" value="F:molybdate ion transmembrane transporter activity"/>
    <property type="evidence" value="ECO:0007669"/>
    <property type="project" value="InterPro"/>
</dbReference>
<dbReference type="GO" id="GO:0016887">
    <property type="term" value="F:ATP hydrolysis activity"/>
    <property type="evidence" value="ECO:0007669"/>
    <property type="project" value="InterPro"/>
</dbReference>
<dbReference type="AlphaFoldDB" id="A0A1L7CS64"/>
<feature type="domain" description="Mop" evidence="15">
    <location>
        <begin position="599"/>
        <end position="671"/>
    </location>
</feature>
<evidence type="ECO:0000256" key="7">
    <source>
        <dbReference type="ARBA" id="ARBA00022741"/>
    </source>
</evidence>
<keyword evidence="10 12" id="KW-0472">Membrane</keyword>
<keyword evidence="6 12" id="KW-0812">Transmembrane</keyword>
<dbReference type="InterPro" id="IPR003439">
    <property type="entry name" value="ABC_transporter-like_ATP-bd"/>
</dbReference>
<protein>
    <submittedName>
        <fullName evidence="16">ABC transporter</fullName>
    </submittedName>
</protein>
<evidence type="ECO:0000256" key="1">
    <source>
        <dbReference type="ARBA" id="ARBA00004651"/>
    </source>
</evidence>
<evidence type="ECO:0000256" key="3">
    <source>
        <dbReference type="ARBA" id="ARBA00022448"/>
    </source>
</evidence>
<dbReference type="InterPro" id="IPR035906">
    <property type="entry name" value="MetI-like_sf"/>
</dbReference>
<evidence type="ECO:0000256" key="12">
    <source>
        <dbReference type="RuleBase" id="RU363032"/>
    </source>
</evidence>
<evidence type="ECO:0000259" key="13">
    <source>
        <dbReference type="PROSITE" id="PS50893"/>
    </source>
</evidence>
<feature type="transmembrane region" description="Helical" evidence="12">
    <location>
        <begin position="61"/>
        <end position="85"/>
    </location>
</feature>
<evidence type="ECO:0000259" key="15">
    <source>
        <dbReference type="PROSITE" id="PS51866"/>
    </source>
</evidence>
<feature type="domain" description="ABC transmembrane type-1" evidence="14">
    <location>
        <begin position="62"/>
        <end position="266"/>
    </location>
</feature>
<comment type="subcellular location">
    <subcellularLocation>
        <location evidence="1 12">Cell membrane</location>
        <topology evidence="1 12">Multi-pass membrane protein</topology>
    </subcellularLocation>
</comment>
<evidence type="ECO:0000313" key="16">
    <source>
        <dbReference type="EMBL" id="APT88676.1"/>
    </source>
</evidence>
<dbReference type="InterPro" id="IPR005116">
    <property type="entry name" value="Transp-assoc_OB_typ1"/>
</dbReference>
<dbReference type="InterPro" id="IPR011867">
    <property type="entry name" value="ModB_ABC"/>
</dbReference>
<evidence type="ECO:0000256" key="9">
    <source>
        <dbReference type="ARBA" id="ARBA00022989"/>
    </source>
</evidence>
<dbReference type="InterPro" id="IPR008995">
    <property type="entry name" value="Mo/tungstate-bd_C_term_dom"/>
</dbReference>
<comment type="similarity">
    <text evidence="2">Belongs to the binding-protein-dependent transport system permease family. CysTW subfamily.</text>
</comment>
<keyword evidence="9 12" id="KW-1133">Transmembrane helix</keyword>
<keyword evidence="7" id="KW-0547">Nucleotide-binding</keyword>
<dbReference type="STRING" id="1437875.CFRA_04730"/>
<evidence type="ECO:0000256" key="10">
    <source>
        <dbReference type="ARBA" id="ARBA00023136"/>
    </source>
</evidence>
<feature type="transmembrane region" description="Helical" evidence="12">
    <location>
        <begin position="97"/>
        <end position="120"/>
    </location>
</feature>
<keyword evidence="8" id="KW-0067">ATP-binding</keyword>
<feature type="transmembrane region" description="Helical" evidence="12">
    <location>
        <begin position="246"/>
        <end position="270"/>
    </location>
</feature>
<evidence type="ECO:0000256" key="8">
    <source>
        <dbReference type="ARBA" id="ARBA00022840"/>
    </source>
</evidence>
<evidence type="ECO:0000259" key="14">
    <source>
        <dbReference type="PROSITE" id="PS50928"/>
    </source>
</evidence>
<reference evidence="16 17" key="1">
    <citation type="submission" date="2014-08" db="EMBL/GenBank/DDBJ databases">
        <title>Complete genome sequence of Corynebacterium frankenforstense ST18(T) (=DSM 45800(T)), isolated from raw cow milk.</title>
        <authorList>
            <person name="Ruckert C."/>
            <person name="Albersmeier A."/>
            <person name="Winkler A."/>
            <person name="Lipski A."/>
            <person name="Kalinowski J."/>
        </authorList>
    </citation>
    <scope>NUCLEOTIDE SEQUENCE [LARGE SCALE GENOMIC DNA]</scope>
    <source>
        <strain evidence="16 17">ST18</strain>
    </source>
</reference>
<dbReference type="PROSITE" id="PS51866">
    <property type="entry name" value="MOP"/>
    <property type="match status" value="1"/>
</dbReference>
<dbReference type="EMBL" id="CP009247">
    <property type="protein sequence ID" value="APT88676.1"/>
    <property type="molecule type" value="Genomic_DNA"/>
</dbReference>
<dbReference type="InterPro" id="IPR004606">
    <property type="entry name" value="Mop_domain"/>
</dbReference>
<evidence type="ECO:0000256" key="4">
    <source>
        <dbReference type="ARBA" id="ARBA00022475"/>
    </source>
</evidence>
<dbReference type="Gene3D" id="3.40.50.300">
    <property type="entry name" value="P-loop containing nucleotide triphosphate hydrolases"/>
    <property type="match status" value="1"/>
</dbReference>
<evidence type="ECO:0000256" key="11">
    <source>
        <dbReference type="PROSITE-ProRule" id="PRU01213"/>
    </source>
</evidence>
<organism evidence="16 17">
    <name type="scientific">Corynebacterium frankenforstense DSM 45800</name>
    <dbReference type="NCBI Taxonomy" id="1437875"/>
    <lineage>
        <taxon>Bacteria</taxon>
        <taxon>Bacillati</taxon>
        <taxon>Actinomycetota</taxon>
        <taxon>Actinomycetes</taxon>
        <taxon>Mycobacteriales</taxon>
        <taxon>Corynebacteriaceae</taxon>
        <taxon>Corynebacterium</taxon>
    </lineage>
</organism>
<dbReference type="PROSITE" id="PS50893">
    <property type="entry name" value="ABC_TRANSPORTER_2"/>
    <property type="match status" value="1"/>
</dbReference>
<sequence>MTRTPTEQPAPRPAGARVPVALLLVAVIGVVVIVGPVLALGVRVDWSQFWPVLQEDDTRELLAVTVYAAVQATLITVLLGVPLAVWISSSERFGARVVRLLVMLPLAMPPVVAGLALTAAVGRRGLLAPVLDALGIQFAFAFPGVVLAHTFVALPFVVVSVDSALRQIDREILASAAGVGMRPREILTRITLPAIAPAVATGAGLAFARSLGEFGTTLTFAGSMPGETRTMPIGIYLEREIDQDRAYVLAAVLIILAVLVLFAAMLPTLFAREHTPRPATITALDTDRMRELTRPASGGTGVEITTRGVTTHFPAGTITALIGPNGSGKTTLAGLIAGRLRGAEVRVDGELVDGPARGDFVPAQRRGIVLLTQRPGLPRTATVRQAVTMATRDRELSGELLEAAGLADLADTPVPALSGGQAAQVALVRALGARPGVLILDEPMAAIDVDSTARWRRLLRATGGDRTTIMVTHDPVDLAGLSERVAVMQSGRTVAEVPTGELFALPPTDFAARLAGVNRLEGTVTISDAASVTVGVAGQEVAGQLSADAPAPAGGVAPGTPAVVTFAPTAVTLARRAGADGDGTGEDARRDVGNRAPEVLSARNRWSGTVLTLDSTPADAGAGANVIVTVGLADGVQLTTPVTTAAAVELGLESGVAVDCLVKATAVTIHPRLMPGPGADKV</sequence>
<feature type="transmembrane region" description="Helical" evidence="12">
    <location>
        <begin position="20"/>
        <end position="41"/>
    </location>
</feature>